<dbReference type="AlphaFoldDB" id="A0A2G5VN34"/>
<dbReference type="OrthoDB" id="6513042at2759"/>
<dbReference type="EMBL" id="PDUG01000001">
    <property type="protein sequence ID" value="PIC52996.1"/>
    <property type="molecule type" value="Genomic_DNA"/>
</dbReference>
<name>A0A2G5VN34_9PELO</name>
<evidence type="ECO:0000256" key="1">
    <source>
        <dbReference type="SAM" id="MobiDB-lite"/>
    </source>
</evidence>
<feature type="region of interest" description="Disordered" evidence="1">
    <location>
        <begin position="1"/>
        <end position="74"/>
    </location>
</feature>
<feature type="compositionally biased region" description="Polar residues" evidence="1">
    <location>
        <begin position="27"/>
        <end position="41"/>
    </location>
</feature>
<accession>A0A2G5VN34</accession>
<comment type="caution">
    <text evidence="2">The sequence shown here is derived from an EMBL/GenBank/DDBJ whole genome shotgun (WGS) entry which is preliminary data.</text>
</comment>
<gene>
    <name evidence="2" type="primary">Cnig_chr_I.g2874</name>
    <name evidence="2" type="ORF">B9Z55_002874</name>
</gene>
<proteinExistence type="predicted"/>
<feature type="compositionally biased region" description="Polar residues" evidence="1">
    <location>
        <begin position="1"/>
        <end position="13"/>
    </location>
</feature>
<reference evidence="3" key="1">
    <citation type="submission" date="2017-10" db="EMBL/GenBank/DDBJ databases">
        <title>Rapid genome shrinkage in a self-fertile nematode reveals novel sperm competition proteins.</title>
        <authorList>
            <person name="Yin D."/>
            <person name="Schwarz E.M."/>
            <person name="Thomas C.G."/>
            <person name="Felde R.L."/>
            <person name="Korf I.F."/>
            <person name="Cutter A.D."/>
            <person name="Schartner C.M."/>
            <person name="Ralston E.J."/>
            <person name="Meyer B.J."/>
            <person name="Haag E.S."/>
        </authorList>
    </citation>
    <scope>NUCLEOTIDE SEQUENCE [LARGE SCALE GENOMIC DNA]</scope>
    <source>
        <strain evidence="3">JU1422</strain>
    </source>
</reference>
<sequence>MDFSQDMSQSQANYGPGASQSQSQSQYMDGSSLSGWSQSQTRQRRGYQGSTQQMSQDMDDMEQKMSDLLMSQDC</sequence>
<evidence type="ECO:0000313" key="3">
    <source>
        <dbReference type="Proteomes" id="UP000230233"/>
    </source>
</evidence>
<keyword evidence="3" id="KW-1185">Reference proteome</keyword>
<dbReference type="Proteomes" id="UP000230233">
    <property type="component" value="Chromosome I"/>
</dbReference>
<organism evidence="2 3">
    <name type="scientific">Caenorhabditis nigoni</name>
    <dbReference type="NCBI Taxonomy" id="1611254"/>
    <lineage>
        <taxon>Eukaryota</taxon>
        <taxon>Metazoa</taxon>
        <taxon>Ecdysozoa</taxon>
        <taxon>Nematoda</taxon>
        <taxon>Chromadorea</taxon>
        <taxon>Rhabditida</taxon>
        <taxon>Rhabditina</taxon>
        <taxon>Rhabditomorpha</taxon>
        <taxon>Rhabditoidea</taxon>
        <taxon>Rhabditidae</taxon>
        <taxon>Peloderinae</taxon>
        <taxon>Caenorhabditis</taxon>
    </lineage>
</organism>
<protein>
    <submittedName>
        <fullName evidence="2">Uncharacterized protein</fullName>
    </submittedName>
</protein>
<evidence type="ECO:0000313" key="2">
    <source>
        <dbReference type="EMBL" id="PIC52996.1"/>
    </source>
</evidence>